<organism evidence="2 3">
    <name type="scientific">Legionella feeleii</name>
    <dbReference type="NCBI Taxonomy" id="453"/>
    <lineage>
        <taxon>Bacteria</taxon>
        <taxon>Pseudomonadati</taxon>
        <taxon>Pseudomonadota</taxon>
        <taxon>Gammaproteobacteria</taxon>
        <taxon>Legionellales</taxon>
        <taxon>Legionellaceae</taxon>
        <taxon>Legionella</taxon>
    </lineage>
</organism>
<dbReference type="AlphaFoldDB" id="A0A378INY3"/>
<sequence>MYHFYRTFLITVIWLSLLTVPYMLVAYACYAGLCGGSAATKIRNEHPHYISIIGYSIWLYPLIALYALYHSRKLAEYAYRSTTILWLPLLCLLPFIGVMYKTNEIEAQEKQQREAYYRAQPNDFVCAPGKFIRFDPLQPEHTYFFTGTPDGKGSTVSYFYKTDELNAFLKNNKIDGSQCKNQKGIPFSNFIKP</sequence>
<protein>
    <recommendedName>
        <fullName evidence="4">Transmembrane protein</fullName>
    </recommendedName>
</protein>
<reference evidence="2 3" key="1">
    <citation type="submission" date="2018-06" db="EMBL/GenBank/DDBJ databases">
        <authorList>
            <consortium name="Pathogen Informatics"/>
            <person name="Doyle S."/>
        </authorList>
    </citation>
    <scope>NUCLEOTIDE SEQUENCE [LARGE SCALE GENOMIC DNA]</scope>
    <source>
        <strain evidence="2 3">NCTC11978</strain>
    </source>
</reference>
<feature type="transmembrane region" description="Helical" evidence="1">
    <location>
        <begin position="48"/>
        <end position="69"/>
    </location>
</feature>
<dbReference type="EMBL" id="UGNY01000001">
    <property type="protein sequence ID" value="STX36906.1"/>
    <property type="molecule type" value="Genomic_DNA"/>
</dbReference>
<keyword evidence="1" id="KW-1133">Transmembrane helix</keyword>
<evidence type="ECO:0000313" key="2">
    <source>
        <dbReference type="EMBL" id="STX36906.1"/>
    </source>
</evidence>
<evidence type="ECO:0008006" key="4">
    <source>
        <dbReference type="Google" id="ProtNLM"/>
    </source>
</evidence>
<feature type="transmembrane region" description="Helical" evidence="1">
    <location>
        <begin position="7"/>
        <end position="28"/>
    </location>
</feature>
<evidence type="ECO:0000256" key="1">
    <source>
        <dbReference type="SAM" id="Phobius"/>
    </source>
</evidence>
<name>A0A378INY3_9GAMM</name>
<dbReference type="Proteomes" id="UP000254033">
    <property type="component" value="Unassembled WGS sequence"/>
</dbReference>
<dbReference type="PROSITE" id="PS51257">
    <property type="entry name" value="PROKAR_LIPOPROTEIN"/>
    <property type="match status" value="1"/>
</dbReference>
<keyword evidence="1" id="KW-0812">Transmembrane</keyword>
<keyword evidence="1" id="KW-0472">Membrane</keyword>
<dbReference type="RefSeq" id="WP_115174193.1">
    <property type="nucleotide sequence ID" value="NZ_UGNY01000001.1"/>
</dbReference>
<accession>A0A378INY3</accession>
<gene>
    <name evidence="2" type="ORF">NCTC11978_00052</name>
</gene>
<feature type="transmembrane region" description="Helical" evidence="1">
    <location>
        <begin position="81"/>
        <end position="100"/>
    </location>
</feature>
<evidence type="ECO:0000313" key="3">
    <source>
        <dbReference type="Proteomes" id="UP000254033"/>
    </source>
</evidence>
<proteinExistence type="predicted"/>